<name>A0ABT5QEU9_9PSED</name>
<reference evidence="1 2" key="1">
    <citation type="submission" date="2022-05" db="EMBL/GenBank/DDBJ databases">
        <title>Novel Pseudomonas spp. Isolated from a Rainbow Trout Aquaculture Facility.</title>
        <authorList>
            <person name="Testerman T."/>
            <person name="Graf J."/>
        </authorList>
    </citation>
    <scope>NUCLEOTIDE SEQUENCE [LARGE SCALE GENOMIC DNA]</scope>
    <source>
        <strain evidence="1 2">ID357</strain>
    </source>
</reference>
<accession>A0ABT5QEU9</accession>
<proteinExistence type="predicted"/>
<dbReference type="Proteomes" id="UP001217610">
    <property type="component" value="Unassembled WGS sequence"/>
</dbReference>
<dbReference type="EMBL" id="JAMDGR010000031">
    <property type="protein sequence ID" value="MDD1152714.1"/>
    <property type="molecule type" value="Genomic_DNA"/>
</dbReference>
<organism evidence="1 2">
    <name type="scientific">Pseudomonas idahonensis</name>
    <dbReference type="NCBI Taxonomy" id="2942628"/>
    <lineage>
        <taxon>Bacteria</taxon>
        <taxon>Pseudomonadati</taxon>
        <taxon>Pseudomonadota</taxon>
        <taxon>Gammaproteobacteria</taxon>
        <taxon>Pseudomonadales</taxon>
        <taxon>Pseudomonadaceae</taxon>
        <taxon>Pseudomonas</taxon>
    </lineage>
</organism>
<dbReference type="RefSeq" id="WP_273924494.1">
    <property type="nucleotide sequence ID" value="NZ_JAMDGR010000031.1"/>
</dbReference>
<keyword evidence="2" id="KW-1185">Reference proteome</keyword>
<evidence type="ECO:0008006" key="3">
    <source>
        <dbReference type="Google" id="ProtNLM"/>
    </source>
</evidence>
<evidence type="ECO:0000313" key="2">
    <source>
        <dbReference type="Proteomes" id="UP001217610"/>
    </source>
</evidence>
<protein>
    <recommendedName>
        <fullName evidence="3">Plasmid related protein</fullName>
    </recommendedName>
</protein>
<comment type="caution">
    <text evidence="1">The sequence shown here is derived from an EMBL/GenBank/DDBJ whole genome shotgun (WGS) entry which is preliminary data.</text>
</comment>
<gene>
    <name evidence="1" type="ORF">M5G25_31065</name>
</gene>
<evidence type="ECO:0000313" key="1">
    <source>
        <dbReference type="EMBL" id="MDD1152714.1"/>
    </source>
</evidence>
<sequence>MKTGTRKTKSGTLFPIGALVFSKGVDQLVREGRLDPMPYVRRHACGDWGAGDDFVWQANNAAVRTGERLDSFYLVASGLQILIITNAERSSTRVQLNGED</sequence>